<keyword evidence="2" id="KW-0805">Transcription regulation</keyword>
<dbReference type="InterPro" id="IPR014284">
    <property type="entry name" value="RNA_pol_sigma-70_dom"/>
</dbReference>
<name>A0ABP9FL89_9SPHI</name>
<keyword evidence="3" id="KW-0731">Sigma factor</keyword>
<proteinExistence type="inferred from homology"/>
<feature type="domain" description="RNA polymerase sigma-70 region 2" evidence="5">
    <location>
        <begin position="35"/>
        <end position="87"/>
    </location>
</feature>
<comment type="similarity">
    <text evidence="1">Belongs to the sigma-70 factor family. ECF subfamily.</text>
</comment>
<dbReference type="EMBL" id="BAABJI010000001">
    <property type="protein sequence ID" value="GAA4906150.1"/>
    <property type="molecule type" value="Genomic_DNA"/>
</dbReference>
<dbReference type="SUPFAM" id="SSF88946">
    <property type="entry name" value="Sigma2 domain of RNA polymerase sigma factors"/>
    <property type="match status" value="1"/>
</dbReference>
<evidence type="ECO:0000259" key="5">
    <source>
        <dbReference type="Pfam" id="PF04542"/>
    </source>
</evidence>
<evidence type="ECO:0000256" key="3">
    <source>
        <dbReference type="ARBA" id="ARBA00023082"/>
    </source>
</evidence>
<dbReference type="Proteomes" id="UP001501436">
    <property type="component" value="Unassembled WGS sequence"/>
</dbReference>
<dbReference type="InterPro" id="IPR013324">
    <property type="entry name" value="RNA_pol_sigma_r3/r4-like"/>
</dbReference>
<evidence type="ECO:0000256" key="4">
    <source>
        <dbReference type="ARBA" id="ARBA00023163"/>
    </source>
</evidence>
<dbReference type="InterPro" id="IPR013249">
    <property type="entry name" value="RNA_pol_sigma70_r4_t2"/>
</dbReference>
<evidence type="ECO:0000313" key="7">
    <source>
        <dbReference type="EMBL" id="GAA4906150.1"/>
    </source>
</evidence>
<evidence type="ECO:0000256" key="1">
    <source>
        <dbReference type="ARBA" id="ARBA00010641"/>
    </source>
</evidence>
<feature type="domain" description="RNA polymerase sigma factor 70 region 4 type 2" evidence="6">
    <location>
        <begin position="119"/>
        <end position="170"/>
    </location>
</feature>
<evidence type="ECO:0000259" key="6">
    <source>
        <dbReference type="Pfam" id="PF08281"/>
    </source>
</evidence>
<gene>
    <name evidence="7" type="ORF">GCM10023313_06060</name>
</gene>
<keyword evidence="8" id="KW-1185">Reference proteome</keyword>
<dbReference type="InterPro" id="IPR007627">
    <property type="entry name" value="RNA_pol_sigma70_r2"/>
</dbReference>
<dbReference type="PANTHER" id="PTHR43133">
    <property type="entry name" value="RNA POLYMERASE ECF-TYPE SIGMA FACTO"/>
    <property type="match status" value="1"/>
</dbReference>
<evidence type="ECO:0000256" key="2">
    <source>
        <dbReference type="ARBA" id="ARBA00023015"/>
    </source>
</evidence>
<dbReference type="CDD" id="cd06171">
    <property type="entry name" value="Sigma70_r4"/>
    <property type="match status" value="1"/>
</dbReference>
<protein>
    <submittedName>
        <fullName evidence="7">RNA polymerase sigma-70 factor</fullName>
    </submittedName>
</protein>
<evidence type="ECO:0000313" key="8">
    <source>
        <dbReference type="Proteomes" id="UP001501436"/>
    </source>
</evidence>
<organism evidence="7 8">
    <name type="scientific">Mucilaginibacter defluvii</name>
    <dbReference type="NCBI Taxonomy" id="1196019"/>
    <lineage>
        <taxon>Bacteria</taxon>
        <taxon>Pseudomonadati</taxon>
        <taxon>Bacteroidota</taxon>
        <taxon>Sphingobacteriia</taxon>
        <taxon>Sphingobacteriales</taxon>
        <taxon>Sphingobacteriaceae</taxon>
        <taxon>Mucilaginibacter</taxon>
    </lineage>
</organism>
<dbReference type="RefSeq" id="WP_345329426.1">
    <property type="nucleotide sequence ID" value="NZ_BAABJI010000001.1"/>
</dbReference>
<dbReference type="Gene3D" id="1.10.1740.10">
    <property type="match status" value="1"/>
</dbReference>
<dbReference type="Gene3D" id="1.10.10.10">
    <property type="entry name" value="Winged helix-like DNA-binding domain superfamily/Winged helix DNA-binding domain"/>
    <property type="match status" value="1"/>
</dbReference>
<dbReference type="InterPro" id="IPR039425">
    <property type="entry name" value="RNA_pol_sigma-70-like"/>
</dbReference>
<sequence>MITDEAELIQLLNAKDQRAFAIVYDLFWGTLYIQAFKVLKDEDAAKDVVQEVFVGVWNSRAPIQGNLSGYLYASTRFKTLNYIRNHKTQSDYVDLFGLYIADHSNDVLDHVLEKELEETIEMMISKLPAKMREVFELSRKEHLSHKEIATLLGISEGTVKRQTSNALRLLRTGLSDIGYILLAVMLKHLT</sequence>
<dbReference type="SUPFAM" id="SSF88659">
    <property type="entry name" value="Sigma3 and sigma4 domains of RNA polymerase sigma factors"/>
    <property type="match status" value="1"/>
</dbReference>
<dbReference type="InterPro" id="IPR036388">
    <property type="entry name" value="WH-like_DNA-bd_sf"/>
</dbReference>
<dbReference type="NCBIfam" id="TIGR02937">
    <property type="entry name" value="sigma70-ECF"/>
    <property type="match status" value="1"/>
</dbReference>
<dbReference type="Pfam" id="PF04542">
    <property type="entry name" value="Sigma70_r2"/>
    <property type="match status" value="1"/>
</dbReference>
<accession>A0ABP9FL89</accession>
<dbReference type="PANTHER" id="PTHR43133:SF46">
    <property type="entry name" value="RNA POLYMERASE SIGMA-70 FACTOR ECF SUBFAMILY"/>
    <property type="match status" value="1"/>
</dbReference>
<reference evidence="8" key="1">
    <citation type="journal article" date="2019" name="Int. J. Syst. Evol. Microbiol.">
        <title>The Global Catalogue of Microorganisms (GCM) 10K type strain sequencing project: providing services to taxonomists for standard genome sequencing and annotation.</title>
        <authorList>
            <consortium name="The Broad Institute Genomics Platform"/>
            <consortium name="The Broad Institute Genome Sequencing Center for Infectious Disease"/>
            <person name="Wu L."/>
            <person name="Ma J."/>
        </authorList>
    </citation>
    <scope>NUCLEOTIDE SEQUENCE [LARGE SCALE GENOMIC DNA]</scope>
    <source>
        <strain evidence="8">JCM 18283</strain>
    </source>
</reference>
<dbReference type="InterPro" id="IPR013325">
    <property type="entry name" value="RNA_pol_sigma_r2"/>
</dbReference>
<comment type="caution">
    <text evidence="7">The sequence shown here is derived from an EMBL/GenBank/DDBJ whole genome shotgun (WGS) entry which is preliminary data.</text>
</comment>
<keyword evidence="4" id="KW-0804">Transcription</keyword>
<dbReference type="Pfam" id="PF08281">
    <property type="entry name" value="Sigma70_r4_2"/>
    <property type="match status" value="1"/>
</dbReference>